<evidence type="ECO:0000313" key="1">
    <source>
        <dbReference type="EMBL" id="KAK4412314.1"/>
    </source>
</evidence>
<dbReference type="EMBL" id="JACGWO010000015">
    <property type="protein sequence ID" value="KAK4412314.1"/>
    <property type="molecule type" value="Genomic_DNA"/>
</dbReference>
<reference evidence="1" key="2">
    <citation type="journal article" date="2024" name="Plant">
        <title>Genomic evolution and insights into agronomic trait innovations of Sesamum species.</title>
        <authorList>
            <person name="Miao H."/>
            <person name="Wang L."/>
            <person name="Qu L."/>
            <person name="Liu H."/>
            <person name="Sun Y."/>
            <person name="Le M."/>
            <person name="Wang Q."/>
            <person name="Wei S."/>
            <person name="Zheng Y."/>
            <person name="Lin W."/>
            <person name="Duan Y."/>
            <person name="Cao H."/>
            <person name="Xiong S."/>
            <person name="Wang X."/>
            <person name="Wei L."/>
            <person name="Li C."/>
            <person name="Ma Q."/>
            <person name="Ju M."/>
            <person name="Zhao R."/>
            <person name="Li G."/>
            <person name="Mu C."/>
            <person name="Tian Q."/>
            <person name="Mei H."/>
            <person name="Zhang T."/>
            <person name="Gao T."/>
            <person name="Zhang H."/>
        </authorList>
    </citation>
    <scope>NUCLEOTIDE SEQUENCE</scope>
    <source>
        <strain evidence="1">3651</strain>
    </source>
</reference>
<keyword evidence="2" id="KW-1185">Reference proteome</keyword>
<gene>
    <name evidence="1" type="ORF">Salat_2983000</name>
</gene>
<proteinExistence type="predicted"/>
<name>A0AAE1XIE8_9LAMI</name>
<accession>A0AAE1XIE8</accession>
<comment type="caution">
    <text evidence="1">The sequence shown here is derived from an EMBL/GenBank/DDBJ whole genome shotgun (WGS) entry which is preliminary data.</text>
</comment>
<dbReference type="AlphaFoldDB" id="A0AAE1XIE8"/>
<sequence length="180" mass="20143">MSSNVSSTVRCVCPFPFLLPNAASGLKLSQSQQWGKKKQQVKRVKISEVTALKSTSPSLLHTEFPAPSLRLSPDWASPSRPSSSRETSFHLRISLKYNIDLNETIAQRNASERSYARTGAHPGVKNQCIRYPACQRPYRDTISLHTSTPSHGVRGQSEAAMRDCLKIELLFIRAHKRLLL</sequence>
<evidence type="ECO:0000313" key="2">
    <source>
        <dbReference type="Proteomes" id="UP001293254"/>
    </source>
</evidence>
<organism evidence="1 2">
    <name type="scientific">Sesamum alatum</name>
    <dbReference type="NCBI Taxonomy" id="300844"/>
    <lineage>
        <taxon>Eukaryota</taxon>
        <taxon>Viridiplantae</taxon>
        <taxon>Streptophyta</taxon>
        <taxon>Embryophyta</taxon>
        <taxon>Tracheophyta</taxon>
        <taxon>Spermatophyta</taxon>
        <taxon>Magnoliopsida</taxon>
        <taxon>eudicotyledons</taxon>
        <taxon>Gunneridae</taxon>
        <taxon>Pentapetalae</taxon>
        <taxon>asterids</taxon>
        <taxon>lamiids</taxon>
        <taxon>Lamiales</taxon>
        <taxon>Pedaliaceae</taxon>
        <taxon>Sesamum</taxon>
    </lineage>
</organism>
<dbReference type="Proteomes" id="UP001293254">
    <property type="component" value="Unassembled WGS sequence"/>
</dbReference>
<protein>
    <submittedName>
        <fullName evidence="1">Uncharacterized protein</fullName>
    </submittedName>
</protein>
<reference evidence="1" key="1">
    <citation type="submission" date="2020-06" db="EMBL/GenBank/DDBJ databases">
        <authorList>
            <person name="Li T."/>
            <person name="Hu X."/>
            <person name="Zhang T."/>
            <person name="Song X."/>
            <person name="Zhang H."/>
            <person name="Dai N."/>
            <person name="Sheng W."/>
            <person name="Hou X."/>
            <person name="Wei L."/>
        </authorList>
    </citation>
    <scope>NUCLEOTIDE SEQUENCE</scope>
    <source>
        <strain evidence="1">3651</strain>
        <tissue evidence="1">Leaf</tissue>
    </source>
</reference>